<feature type="region of interest" description="Disordered" evidence="1">
    <location>
        <begin position="163"/>
        <end position="186"/>
    </location>
</feature>
<accession>A0A6N8HYC2</accession>
<reference evidence="3 5" key="1">
    <citation type="submission" date="2019-09" db="EMBL/GenBank/DDBJ databases">
        <title>Genome sequence of Clostridium sp. EA1.</title>
        <authorList>
            <person name="Poehlein A."/>
            <person name="Bengelsdorf F.R."/>
            <person name="Daniel R."/>
        </authorList>
    </citation>
    <scope>NUCLEOTIDE SEQUENCE [LARGE SCALE GENOMIC DNA]</scope>
    <source>
        <strain evidence="3 5">EA1</strain>
    </source>
</reference>
<gene>
    <name evidence="3" type="ORF">CAFE_10260</name>
    <name evidence="4" type="ORF">HCR03_00985</name>
</gene>
<feature type="compositionally biased region" description="Basic residues" evidence="1">
    <location>
        <begin position="177"/>
        <end position="186"/>
    </location>
</feature>
<accession>A0A7G8TBE3</accession>
<evidence type="ECO:0000313" key="5">
    <source>
        <dbReference type="Proteomes" id="UP000469440"/>
    </source>
</evidence>
<dbReference type="Pfam" id="PF09578">
    <property type="entry name" value="Spore_YabQ"/>
    <property type="match status" value="1"/>
</dbReference>
<dbReference type="OrthoDB" id="9801633at2"/>
<keyword evidence="2" id="KW-0472">Membrane</keyword>
<organism evidence="3 5">
    <name type="scientific">Caproicibacter fermentans</name>
    <dbReference type="NCBI Taxonomy" id="2576756"/>
    <lineage>
        <taxon>Bacteria</taxon>
        <taxon>Bacillati</taxon>
        <taxon>Bacillota</taxon>
        <taxon>Clostridia</taxon>
        <taxon>Eubacteriales</taxon>
        <taxon>Acutalibacteraceae</taxon>
        <taxon>Caproicibacter</taxon>
    </lineage>
</organism>
<dbReference type="EMBL" id="VWXL01000026">
    <property type="protein sequence ID" value="MVB10343.1"/>
    <property type="molecule type" value="Genomic_DNA"/>
</dbReference>
<dbReference type="KEGG" id="cfem:HCR03_00985"/>
<proteinExistence type="predicted"/>
<dbReference type="InterPro" id="IPR019074">
    <property type="entry name" value="YabQ"/>
</dbReference>
<dbReference type="Proteomes" id="UP000469440">
    <property type="component" value="Unassembled WGS sequence"/>
</dbReference>
<keyword evidence="2" id="KW-1133">Transmembrane helix</keyword>
<feature type="transmembrane region" description="Helical" evidence="2">
    <location>
        <begin position="6"/>
        <end position="29"/>
    </location>
</feature>
<protein>
    <submittedName>
        <fullName evidence="4">Spore cortex biosynthesis protein YabQ</fullName>
    </submittedName>
    <submittedName>
        <fullName evidence="3">Spore cortex protein YabQ</fullName>
    </submittedName>
</protein>
<reference evidence="4 6" key="2">
    <citation type="submission" date="2020-08" db="EMBL/GenBank/DDBJ databases">
        <title>The isolate Caproiciproducens sp. 7D4C2 produces n-caproate at mildly acidic conditions from hexoses: genome and rBOX comparison with related strains and chain-elongating bacteria.</title>
        <authorList>
            <person name="Esquivel-Elizondo S."/>
            <person name="Bagci C."/>
            <person name="Temovska M."/>
            <person name="Jeon B.S."/>
            <person name="Bessarab I."/>
            <person name="Williams R.B.H."/>
            <person name="Huson D.H."/>
            <person name="Angenent L.T."/>
        </authorList>
    </citation>
    <scope>NUCLEOTIDE SEQUENCE [LARGE SCALE GENOMIC DNA]</scope>
    <source>
        <strain evidence="4 6">7D4C2</strain>
    </source>
</reference>
<name>A0A6N8HYC2_9FIRM</name>
<evidence type="ECO:0000313" key="6">
    <source>
        <dbReference type="Proteomes" id="UP000515909"/>
    </source>
</evidence>
<feature type="transmembrane region" description="Helical" evidence="2">
    <location>
        <begin position="82"/>
        <end position="108"/>
    </location>
</feature>
<evidence type="ECO:0000256" key="2">
    <source>
        <dbReference type="SAM" id="Phobius"/>
    </source>
</evidence>
<evidence type="ECO:0000313" key="3">
    <source>
        <dbReference type="EMBL" id="MVB10343.1"/>
    </source>
</evidence>
<dbReference type="Proteomes" id="UP000515909">
    <property type="component" value="Chromosome"/>
</dbReference>
<feature type="transmembrane region" description="Helical" evidence="2">
    <location>
        <begin position="49"/>
        <end position="76"/>
    </location>
</feature>
<evidence type="ECO:0000313" key="4">
    <source>
        <dbReference type="EMBL" id="QNK40934.1"/>
    </source>
</evidence>
<dbReference type="AlphaFoldDB" id="A0A6N8HYC2"/>
<dbReference type="RefSeq" id="WP_066642394.1">
    <property type="nucleotide sequence ID" value="NZ_CP060286.1"/>
</dbReference>
<keyword evidence="5" id="KW-1185">Reference proteome</keyword>
<keyword evidence="2" id="KW-0812">Transmembrane</keyword>
<dbReference type="NCBIfam" id="TIGR02893">
    <property type="entry name" value="spore_yabQ"/>
    <property type="match status" value="1"/>
</dbReference>
<dbReference type="EMBL" id="CP060286">
    <property type="protein sequence ID" value="QNK40934.1"/>
    <property type="molecule type" value="Genomic_DNA"/>
</dbReference>
<sequence>MVTPLSFQMFGFSASVAAGFLLGAIYDVLRIWRDFFHSQKRAVFFQDFFYMVFCAFFSFLLALPLGGGAVRIYLLAGEAVGWFVYYFTVGQVTAYLFRAISGFLYRCFFDPVGRLLKRVSGWFGKKVKIAVNLLKKKGRDWKKRLKQRAGIVYNRRNGLRRSRQKRKVVQRNEGTRKSKTKKKFSA</sequence>
<evidence type="ECO:0000256" key="1">
    <source>
        <dbReference type="SAM" id="MobiDB-lite"/>
    </source>
</evidence>